<sequence length="156" mass="18084">MQLEEILREYGRRKGIGKLELDDEGICRLMINKTSTISFEKSLFDNGFFIYTSVGILPVDKEKELSLSALIGNLFGKETGQAHLGYEPNSRSLVLFTFISYEGLTYSKFNSDFEEFIYYMLYWISKFEELKSESGESTKKGLYHPIDEKNKNIFYA</sequence>
<accession>A0A0C1EK00</accession>
<protein>
    <recommendedName>
        <fullName evidence="3">Type III secretion specific chlamydia chaperone 1</fullName>
    </recommendedName>
</protein>
<dbReference type="InterPro" id="IPR010261">
    <property type="entry name" value="Tir_chaperone"/>
</dbReference>
<dbReference type="CDD" id="cd16364">
    <property type="entry name" value="T3SC_I-like"/>
    <property type="match status" value="1"/>
</dbReference>
<dbReference type="EMBL" id="JSAM01000102">
    <property type="protein sequence ID" value="KIA76859.1"/>
    <property type="molecule type" value="Genomic_DNA"/>
</dbReference>
<dbReference type="Pfam" id="PF05932">
    <property type="entry name" value="CesT"/>
    <property type="match status" value="1"/>
</dbReference>
<dbReference type="Gene3D" id="3.30.1460.10">
    <property type="match status" value="1"/>
</dbReference>
<proteinExistence type="predicted"/>
<evidence type="ECO:0008006" key="3">
    <source>
        <dbReference type="Google" id="ProtNLM"/>
    </source>
</evidence>
<dbReference type="GO" id="GO:0030254">
    <property type="term" value="P:protein secretion by the type III secretion system"/>
    <property type="evidence" value="ECO:0007669"/>
    <property type="project" value="InterPro"/>
</dbReference>
<dbReference type="Proteomes" id="UP000031307">
    <property type="component" value="Unassembled WGS sequence"/>
</dbReference>
<gene>
    <name evidence="1" type="ORF">DB43_HG00050</name>
</gene>
<dbReference type="RefSeq" id="WP_039377798.1">
    <property type="nucleotide sequence ID" value="NZ_JSAM01000102.1"/>
</dbReference>
<evidence type="ECO:0000313" key="1">
    <source>
        <dbReference type="EMBL" id="KIA76859.1"/>
    </source>
</evidence>
<name>A0A0C1EK00_9BACT</name>
<organism evidence="1 2">
    <name type="scientific">Parachlamydia acanthamoebae</name>
    <dbReference type="NCBI Taxonomy" id="83552"/>
    <lineage>
        <taxon>Bacteria</taxon>
        <taxon>Pseudomonadati</taxon>
        <taxon>Chlamydiota</taxon>
        <taxon>Chlamydiia</taxon>
        <taxon>Parachlamydiales</taxon>
        <taxon>Parachlamydiaceae</taxon>
        <taxon>Parachlamydia</taxon>
    </lineage>
</organism>
<dbReference type="SUPFAM" id="SSF69635">
    <property type="entry name" value="Type III secretory system chaperone-like"/>
    <property type="match status" value="1"/>
</dbReference>
<evidence type="ECO:0000313" key="2">
    <source>
        <dbReference type="Proteomes" id="UP000031307"/>
    </source>
</evidence>
<comment type="caution">
    <text evidence="1">The sequence shown here is derived from an EMBL/GenBank/DDBJ whole genome shotgun (WGS) entry which is preliminary data.</text>
</comment>
<reference evidence="1 2" key="1">
    <citation type="journal article" date="2014" name="Mol. Biol. Evol.">
        <title>Massive expansion of Ubiquitination-related gene families within the Chlamydiae.</title>
        <authorList>
            <person name="Domman D."/>
            <person name="Collingro A."/>
            <person name="Lagkouvardos I."/>
            <person name="Gehre L."/>
            <person name="Weinmaier T."/>
            <person name="Rattei T."/>
            <person name="Subtil A."/>
            <person name="Horn M."/>
        </authorList>
    </citation>
    <scope>NUCLEOTIDE SEQUENCE [LARGE SCALE GENOMIC DNA]</scope>
    <source>
        <strain evidence="1 2">OEW1</strain>
    </source>
</reference>
<dbReference type="AlphaFoldDB" id="A0A0C1EK00"/>
<dbReference type="PATRIC" id="fig|83552.4.peg.2011"/>